<evidence type="ECO:0000256" key="3">
    <source>
        <dbReference type="ARBA" id="ARBA00022679"/>
    </source>
</evidence>
<dbReference type="PANTHER" id="PTHR47634">
    <property type="entry name" value="PROTEIN KINASE DOMAIN-CONTAINING PROTEIN-RELATED"/>
    <property type="match status" value="1"/>
</dbReference>
<reference evidence="9 10" key="1">
    <citation type="submission" date="2016-12" db="EMBL/GenBank/DDBJ databases">
        <title>The genomes of Aspergillus section Nigri reveals drivers in fungal speciation.</title>
        <authorList>
            <consortium name="DOE Joint Genome Institute"/>
            <person name="Vesth T.C."/>
            <person name="Nybo J."/>
            <person name="Theobald S."/>
            <person name="Brandl J."/>
            <person name="Frisvad J.C."/>
            <person name="Nielsen K.F."/>
            <person name="Lyhne E.K."/>
            <person name="Kogle M.E."/>
            <person name="Kuo A."/>
            <person name="Riley R."/>
            <person name="Clum A."/>
            <person name="Nolan M."/>
            <person name="Lipzen A."/>
            <person name="Salamov A."/>
            <person name="Henrissat B."/>
            <person name="Wiebenga A."/>
            <person name="De Vries R.P."/>
            <person name="Grigoriev I.V."/>
            <person name="Mortensen U.H."/>
            <person name="Andersen M.R."/>
            <person name="Baker S.E."/>
        </authorList>
    </citation>
    <scope>NUCLEOTIDE SEQUENCE [LARGE SCALE GENOMIC DNA]</scope>
    <source>
        <strain evidence="9 10">IBT 23096</strain>
    </source>
</reference>
<feature type="non-terminal residue" evidence="9">
    <location>
        <position position="1"/>
    </location>
</feature>
<dbReference type="AlphaFoldDB" id="A0A2I2GM90"/>
<evidence type="ECO:0000313" key="10">
    <source>
        <dbReference type="Proteomes" id="UP000234275"/>
    </source>
</evidence>
<keyword evidence="2" id="KW-0723">Serine/threonine-protein kinase</keyword>
<evidence type="ECO:0000256" key="2">
    <source>
        <dbReference type="ARBA" id="ARBA00022527"/>
    </source>
</evidence>
<dbReference type="OrthoDB" id="5979581at2759"/>
<keyword evidence="10" id="KW-1185">Reference proteome</keyword>
<dbReference type="EMBL" id="MSFO01000001">
    <property type="protein sequence ID" value="PLB53985.1"/>
    <property type="molecule type" value="Genomic_DNA"/>
</dbReference>
<dbReference type="Gene3D" id="1.10.510.10">
    <property type="entry name" value="Transferase(Phosphotransferase) domain 1"/>
    <property type="match status" value="1"/>
</dbReference>
<sequence>PVRVIPPVPAVHPDEMVDEEACPHDSQLSFPAKPGMTLANSYQLLAKIGWGAQSTVWLAQDITRYRWQPQQLLAVKIIHASPTHDICHEREIESVIATQNRSHKGYGLIRTCSRRFKVSGPKDHDHVCMIYEPMREPLWILQK</sequence>
<keyword evidence="5" id="KW-0418">Kinase</keyword>
<dbReference type="STRING" id="1392250.A0A2I2GM90"/>
<keyword evidence="3" id="KW-0808">Transferase</keyword>
<dbReference type="GeneID" id="36550997"/>
<dbReference type="InterPro" id="IPR051334">
    <property type="entry name" value="SRPK"/>
</dbReference>
<comment type="catalytic activity">
    <reaction evidence="8">
        <text>L-seryl-[protein] + ATP = O-phospho-L-seryl-[protein] + ADP + H(+)</text>
        <dbReference type="Rhea" id="RHEA:17989"/>
        <dbReference type="Rhea" id="RHEA-COMP:9863"/>
        <dbReference type="Rhea" id="RHEA-COMP:11604"/>
        <dbReference type="ChEBI" id="CHEBI:15378"/>
        <dbReference type="ChEBI" id="CHEBI:29999"/>
        <dbReference type="ChEBI" id="CHEBI:30616"/>
        <dbReference type="ChEBI" id="CHEBI:83421"/>
        <dbReference type="ChEBI" id="CHEBI:456216"/>
        <dbReference type="EC" id="2.7.11.1"/>
    </reaction>
</comment>
<dbReference type="GO" id="GO:0000245">
    <property type="term" value="P:spliceosomal complex assembly"/>
    <property type="evidence" value="ECO:0007669"/>
    <property type="project" value="TreeGrafter"/>
</dbReference>
<dbReference type="RefSeq" id="XP_024709287.1">
    <property type="nucleotide sequence ID" value="XM_024843297.1"/>
</dbReference>
<name>A0A2I2GM90_9EURO</name>
<evidence type="ECO:0000313" key="9">
    <source>
        <dbReference type="EMBL" id="PLB53985.1"/>
    </source>
</evidence>
<dbReference type="GO" id="GO:0004674">
    <property type="term" value="F:protein serine/threonine kinase activity"/>
    <property type="evidence" value="ECO:0007669"/>
    <property type="project" value="UniProtKB-KW"/>
</dbReference>
<evidence type="ECO:0000256" key="1">
    <source>
        <dbReference type="ARBA" id="ARBA00012513"/>
    </source>
</evidence>
<accession>A0A2I2GM90</accession>
<dbReference type="EC" id="2.7.11.1" evidence="1"/>
<dbReference type="Gene3D" id="3.30.200.20">
    <property type="entry name" value="Phosphorylase Kinase, domain 1"/>
    <property type="match status" value="1"/>
</dbReference>
<dbReference type="SUPFAM" id="SSF56112">
    <property type="entry name" value="Protein kinase-like (PK-like)"/>
    <property type="match status" value="1"/>
</dbReference>
<dbReference type="InterPro" id="IPR011009">
    <property type="entry name" value="Kinase-like_dom_sf"/>
</dbReference>
<evidence type="ECO:0000256" key="8">
    <source>
        <dbReference type="ARBA" id="ARBA00048679"/>
    </source>
</evidence>
<proteinExistence type="predicted"/>
<evidence type="ECO:0000256" key="7">
    <source>
        <dbReference type="ARBA" id="ARBA00047899"/>
    </source>
</evidence>
<keyword evidence="6" id="KW-0067">ATP-binding</keyword>
<comment type="catalytic activity">
    <reaction evidence="7">
        <text>L-threonyl-[protein] + ATP = O-phospho-L-threonyl-[protein] + ADP + H(+)</text>
        <dbReference type="Rhea" id="RHEA:46608"/>
        <dbReference type="Rhea" id="RHEA-COMP:11060"/>
        <dbReference type="Rhea" id="RHEA-COMP:11605"/>
        <dbReference type="ChEBI" id="CHEBI:15378"/>
        <dbReference type="ChEBI" id="CHEBI:30013"/>
        <dbReference type="ChEBI" id="CHEBI:30616"/>
        <dbReference type="ChEBI" id="CHEBI:61977"/>
        <dbReference type="ChEBI" id="CHEBI:456216"/>
        <dbReference type="EC" id="2.7.11.1"/>
    </reaction>
</comment>
<comment type="caution">
    <text evidence="9">The sequence shown here is derived from an EMBL/GenBank/DDBJ whole genome shotgun (WGS) entry which is preliminary data.</text>
</comment>
<gene>
    <name evidence="9" type="ORF">P170DRAFT_318595</name>
</gene>
<evidence type="ECO:0000256" key="4">
    <source>
        <dbReference type="ARBA" id="ARBA00022741"/>
    </source>
</evidence>
<evidence type="ECO:0000256" key="5">
    <source>
        <dbReference type="ARBA" id="ARBA00022777"/>
    </source>
</evidence>
<keyword evidence="4" id="KW-0547">Nucleotide-binding</keyword>
<protein>
    <recommendedName>
        <fullName evidence="1">non-specific serine/threonine protein kinase</fullName>
        <ecNumber evidence="1">2.7.11.1</ecNumber>
    </recommendedName>
</protein>
<dbReference type="VEuPathDB" id="FungiDB:P170DRAFT_318595"/>
<dbReference type="Proteomes" id="UP000234275">
    <property type="component" value="Unassembled WGS sequence"/>
</dbReference>
<dbReference type="GO" id="GO:0050684">
    <property type="term" value="P:regulation of mRNA processing"/>
    <property type="evidence" value="ECO:0007669"/>
    <property type="project" value="TreeGrafter"/>
</dbReference>
<organism evidence="9 10">
    <name type="scientific">Aspergillus steynii IBT 23096</name>
    <dbReference type="NCBI Taxonomy" id="1392250"/>
    <lineage>
        <taxon>Eukaryota</taxon>
        <taxon>Fungi</taxon>
        <taxon>Dikarya</taxon>
        <taxon>Ascomycota</taxon>
        <taxon>Pezizomycotina</taxon>
        <taxon>Eurotiomycetes</taxon>
        <taxon>Eurotiomycetidae</taxon>
        <taxon>Eurotiales</taxon>
        <taxon>Aspergillaceae</taxon>
        <taxon>Aspergillus</taxon>
        <taxon>Aspergillus subgen. Circumdati</taxon>
    </lineage>
</organism>
<feature type="non-terminal residue" evidence="9">
    <location>
        <position position="143"/>
    </location>
</feature>
<dbReference type="GO" id="GO:0005524">
    <property type="term" value="F:ATP binding"/>
    <property type="evidence" value="ECO:0007669"/>
    <property type="project" value="UniProtKB-KW"/>
</dbReference>
<dbReference type="PANTHER" id="PTHR47634:SF22">
    <property type="entry name" value="PROTEIN KINASE DOMAIN-CONTAINING PROTEIN"/>
    <property type="match status" value="1"/>
</dbReference>
<evidence type="ECO:0000256" key="6">
    <source>
        <dbReference type="ARBA" id="ARBA00022840"/>
    </source>
</evidence>